<dbReference type="EMBL" id="KN818231">
    <property type="protein sequence ID" value="KIL67609.1"/>
    <property type="molecule type" value="Genomic_DNA"/>
</dbReference>
<accession>A0A0C2TKR2</accession>
<organism evidence="1 2">
    <name type="scientific">Amanita muscaria (strain Koide BX008)</name>
    <dbReference type="NCBI Taxonomy" id="946122"/>
    <lineage>
        <taxon>Eukaryota</taxon>
        <taxon>Fungi</taxon>
        <taxon>Dikarya</taxon>
        <taxon>Basidiomycota</taxon>
        <taxon>Agaricomycotina</taxon>
        <taxon>Agaricomycetes</taxon>
        <taxon>Agaricomycetidae</taxon>
        <taxon>Agaricales</taxon>
        <taxon>Pluteineae</taxon>
        <taxon>Amanitaceae</taxon>
        <taxon>Amanita</taxon>
    </lineage>
</organism>
<dbReference type="AlphaFoldDB" id="A0A0C2TKR2"/>
<keyword evidence="2" id="KW-1185">Reference proteome</keyword>
<gene>
    <name evidence="1" type="ORF">M378DRAFT_266794</name>
</gene>
<evidence type="ECO:0000313" key="1">
    <source>
        <dbReference type="EMBL" id="KIL67609.1"/>
    </source>
</evidence>
<dbReference type="HOGENOM" id="CLU_2885283_0_0_1"/>
<protein>
    <submittedName>
        <fullName evidence="1">Uncharacterized protein</fullName>
    </submittedName>
</protein>
<dbReference type="Proteomes" id="UP000054549">
    <property type="component" value="Unassembled WGS sequence"/>
</dbReference>
<name>A0A0C2TKR2_AMAMK</name>
<evidence type="ECO:0000313" key="2">
    <source>
        <dbReference type="Proteomes" id="UP000054549"/>
    </source>
</evidence>
<sequence>MTSIQRTGAQTSKGTDARQKLIFEELVHHSASTKTAKIPERGDDKETFKTINGAYNLEVQPFR</sequence>
<dbReference type="InParanoid" id="A0A0C2TKR2"/>
<proteinExistence type="predicted"/>
<reference evidence="1 2" key="1">
    <citation type="submission" date="2014-04" db="EMBL/GenBank/DDBJ databases">
        <title>Evolutionary Origins and Diversification of the Mycorrhizal Mutualists.</title>
        <authorList>
            <consortium name="DOE Joint Genome Institute"/>
            <consortium name="Mycorrhizal Genomics Consortium"/>
            <person name="Kohler A."/>
            <person name="Kuo A."/>
            <person name="Nagy L.G."/>
            <person name="Floudas D."/>
            <person name="Copeland A."/>
            <person name="Barry K.W."/>
            <person name="Cichocki N."/>
            <person name="Veneault-Fourrey C."/>
            <person name="LaButti K."/>
            <person name="Lindquist E.A."/>
            <person name="Lipzen A."/>
            <person name="Lundell T."/>
            <person name="Morin E."/>
            <person name="Murat C."/>
            <person name="Riley R."/>
            <person name="Ohm R."/>
            <person name="Sun H."/>
            <person name="Tunlid A."/>
            <person name="Henrissat B."/>
            <person name="Grigoriev I.V."/>
            <person name="Hibbett D.S."/>
            <person name="Martin F."/>
        </authorList>
    </citation>
    <scope>NUCLEOTIDE SEQUENCE [LARGE SCALE GENOMIC DNA]</scope>
    <source>
        <strain evidence="1 2">Koide BX008</strain>
    </source>
</reference>